<dbReference type="InterPro" id="IPR049704">
    <property type="entry name" value="Aminotrans_3_PPA_site"/>
</dbReference>
<evidence type="ECO:0000256" key="6">
    <source>
        <dbReference type="RuleBase" id="RU003560"/>
    </source>
</evidence>
<keyword evidence="5 6" id="KW-0663">Pyridoxal phosphate</keyword>
<dbReference type="InterPro" id="IPR015422">
    <property type="entry name" value="PyrdxlP-dep_Trfase_small"/>
</dbReference>
<dbReference type="GO" id="GO:0009448">
    <property type="term" value="P:gamma-aminobutyric acid metabolic process"/>
    <property type="evidence" value="ECO:0007669"/>
    <property type="project" value="TreeGrafter"/>
</dbReference>
<accession>A0A9W6NHI2</accession>
<dbReference type="PIRSF" id="PIRSF000521">
    <property type="entry name" value="Transaminase_4ab_Lys_Orn"/>
    <property type="match status" value="1"/>
</dbReference>
<organism evidence="7 8">
    <name type="scientific">Pseudomonas turukhanskensis</name>
    <dbReference type="NCBI Taxonomy" id="1806536"/>
    <lineage>
        <taxon>Bacteria</taxon>
        <taxon>Pseudomonadati</taxon>
        <taxon>Pseudomonadota</taxon>
        <taxon>Gammaproteobacteria</taxon>
        <taxon>Pseudomonadales</taxon>
        <taxon>Pseudomonadaceae</taxon>
        <taxon>Pseudomonas</taxon>
    </lineage>
</organism>
<sequence>MPGSIDSFATKDVRYQLHSYADARAHEQKGPLIIERGDGVFVVDDKGNRYLEAMAGLWSVALGFSEQRLVDAAHRQLQTLPFYHTFGHKSHTPSIALAERLIELAPVPMSKVYFTNSGSEANDVLIKLIWYRNNAIGQPRRKKIISRVGGYHGVTALSASLTGLSSVHTGFDLPLPGFLHVSTPHFYRQGRPGETEEQFAARLADELEDLILREGPETIAAFVAEPVMGAGGVIVAPATYWERVQQVCRRHNVLMVADEVICGFGRTGKRFGCETFGITPDAMILSKQLSSSYQPIAAVLINEHLYSAIADQSHALGVLGTGFTGSGHPVAAAVALANITIIEQDQLIEHAASMGQRLHAALQRLSASPLVGEVRGCGLIAAVELVGDKPGKTPFGTVGRLGKYFTERAQANGLIVRGIGDSIALCPPLIISADEIDWLVERFERSLNETYDWMTTGA</sequence>
<evidence type="ECO:0000313" key="7">
    <source>
        <dbReference type="EMBL" id="GLK91138.1"/>
    </source>
</evidence>
<evidence type="ECO:0000256" key="4">
    <source>
        <dbReference type="ARBA" id="ARBA00022679"/>
    </source>
</evidence>
<dbReference type="InterPro" id="IPR015424">
    <property type="entry name" value="PyrdxlP-dep_Trfase"/>
</dbReference>
<name>A0A9W6NHI2_9PSED</name>
<evidence type="ECO:0000313" key="8">
    <source>
        <dbReference type="Proteomes" id="UP001143328"/>
    </source>
</evidence>
<comment type="cofactor">
    <cofactor evidence="1">
        <name>pyridoxal 5'-phosphate</name>
        <dbReference type="ChEBI" id="CHEBI:597326"/>
    </cofactor>
</comment>
<dbReference type="Pfam" id="PF00202">
    <property type="entry name" value="Aminotran_3"/>
    <property type="match status" value="1"/>
</dbReference>
<evidence type="ECO:0000256" key="3">
    <source>
        <dbReference type="ARBA" id="ARBA00022576"/>
    </source>
</evidence>
<dbReference type="AlphaFoldDB" id="A0A9W6NHI2"/>
<dbReference type="Gene3D" id="3.40.640.10">
    <property type="entry name" value="Type I PLP-dependent aspartate aminotransferase-like (Major domain)"/>
    <property type="match status" value="1"/>
</dbReference>
<reference evidence="7" key="2">
    <citation type="submission" date="2023-01" db="EMBL/GenBank/DDBJ databases">
        <authorList>
            <person name="Sun Q."/>
            <person name="Evtushenko L."/>
        </authorList>
    </citation>
    <scope>NUCLEOTIDE SEQUENCE</scope>
    <source>
        <strain evidence="7">VKM B-2935</strain>
    </source>
</reference>
<dbReference type="PANTHER" id="PTHR42684">
    <property type="entry name" value="ADENOSYLMETHIONINE-8-AMINO-7-OXONONANOATE AMINOTRANSFERASE"/>
    <property type="match status" value="1"/>
</dbReference>
<proteinExistence type="inferred from homology"/>
<dbReference type="SUPFAM" id="SSF53383">
    <property type="entry name" value="PLP-dependent transferases"/>
    <property type="match status" value="1"/>
</dbReference>
<dbReference type="InterPro" id="IPR005814">
    <property type="entry name" value="Aminotrans_3"/>
</dbReference>
<dbReference type="FunFam" id="3.40.640.10:FF:000014">
    <property type="entry name" value="Adenosylmethionine-8-amino-7-oxononanoate aminotransferase, probable"/>
    <property type="match status" value="1"/>
</dbReference>
<dbReference type="PANTHER" id="PTHR42684:SF3">
    <property type="entry name" value="ADENOSYLMETHIONINE-8-AMINO-7-OXONONANOATE AMINOTRANSFERASE"/>
    <property type="match status" value="1"/>
</dbReference>
<dbReference type="InterPro" id="IPR015421">
    <property type="entry name" value="PyrdxlP-dep_Trfase_major"/>
</dbReference>
<protein>
    <submittedName>
        <fullName evidence="7">Aspartate aminotransferase family protein</fullName>
    </submittedName>
</protein>
<dbReference type="Gene3D" id="3.90.1150.10">
    <property type="entry name" value="Aspartate Aminotransferase, domain 1"/>
    <property type="match status" value="1"/>
</dbReference>
<keyword evidence="4" id="KW-0808">Transferase</keyword>
<dbReference type="GO" id="GO:0009102">
    <property type="term" value="P:biotin biosynthetic process"/>
    <property type="evidence" value="ECO:0007669"/>
    <property type="project" value="TreeGrafter"/>
</dbReference>
<keyword evidence="8" id="KW-1185">Reference proteome</keyword>
<dbReference type="PROSITE" id="PS00600">
    <property type="entry name" value="AA_TRANSFER_CLASS_3"/>
    <property type="match status" value="1"/>
</dbReference>
<gene>
    <name evidence="7" type="ORF">GCM10017655_42020</name>
</gene>
<dbReference type="EMBL" id="BSFN01000017">
    <property type="protein sequence ID" value="GLK91138.1"/>
    <property type="molecule type" value="Genomic_DNA"/>
</dbReference>
<dbReference type="NCBIfam" id="NF004767">
    <property type="entry name" value="PRK06105.1"/>
    <property type="match status" value="1"/>
</dbReference>
<keyword evidence="3 7" id="KW-0032">Aminotransferase</keyword>
<dbReference type="RefSeq" id="WP_271197379.1">
    <property type="nucleotide sequence ID" value="NZ_BSFN01000017.1"/>
</dbReference>
<dbReference type="CDD" id="cd00610">
    <property type="entry name" value="OAT_like"/>
    <property type="match status" value="1"/>
</dbReference>
<evidence type="ECO:0000256" key="2">
    <source>
        <dbReference type="ARBA" id="ARBA00008954"/>
    </source>
</evidence>
<evidence type="ECO:0000256" key="1">
    <source>
        <dbReference type="ARBA" id="ARBA00001933"/>
    </source>
</evidence>
<evidence type="ECO:0000256" key="5">
    <source>
        <dbReference type="ARBA" id="ARBA00022898"/>
    </source>
</evidence>
<dbReference type="GO" id="GO:0004015">
    <property type="term" value="F:adenosylmethionine-8-amino-7-oxononanoate transaminase activity"/>
    <property type="evidence" value="ECO:0007669"/>
    <property type="project" value="TreeGrafter"/>
</dbReference>
<reference evidence="7" key="1">
    <citation type="journal article" date="2014" name="Int. J. Syst. Evol. Microbiol.">
        <title>Complete genome sequence of Corynebacterium casei LMG S-19264T (=DSM 44701T), isolated from a smear-ripened cheese.</title>
        <authorList>
            <consortium name="US DOE Joint Genome Institute (JGI-PGF)"/>
            <person name="Walter F."/>
            <person name="Albersmeier A."/>
            <person name="Kalinowski J."/>
            <person name="Ruckert C."/>
        </authorList>
    </citation>
    <scope>NUCLEOTIDE SEQUENCE</scope>
    <source>
        <strain evidence="7">VKM B-2935</strain>
    </source>
</reference>
<comment type="caution">
    <text evidence="7">The sequence shown here is derived from an EMBL/GenBank/DDBJ whole genome shotgun (WGS) entry which is preliminary data.</text>
</comment>
<dbReference type="GO" id="GO:0030170">
    <property type="term" value="F:pyridoxal phosphate binding"/>
    <property type="evidence" value="ECO:0007669"/>
    <property type="project" value="InterPro"/>
</dbReference>
<dbReference type="Proteomes" id="UP001143328">
    <property type="component" value="Unassembled WGS sequence"/>
</dbReference>
<comment type="similarity">
    <text evidence="2 6">Belongs to the class-III pyridoxal-phosphate-dependent aminotransferase family.</text>
</comment>